<reference evidence="2" key="1">
    <citation type="submission" date="2019-11" db="EMBL/GenBank/DDBJ databases">
        <title>Genome sequence of Heliorestis convoluta strain HH, an alkaliphilic and minimalistic phototrophic bacterium from a soda lake in Egypt.</title>
        <authorList>
            <person name="Dewey E.D."/>
            <person name="Stokes L.M."/>
            <person name="Burchell B.M."/>
            <person name="Shaffer K.N."/>
            <person name="Huntington A.M."/>
            <person name="Baker J.M."/>
            <person name="Nadendla S."/>
            <person name="Giglio M.G."/>
            <person name="Touchman J.W."/>
            <person name="Blankenship R.E."/>
            <person name="Madigan M.T."/>
            <person name="Sattley W.M."/>
        </authorList>
    </citation>
    <scope>NUCLEOTIDE SEQUENCE [LARGE SCALE GENOMIC DNA]</scope>
    <source>
        <strain evidence="2">HH</strain>
    </source>
</reference>
<protein>
    <submittedName>
        <fullName evidence="1">Uncharacterized protein</fullName>
    </submittedName>
</protein>
<dbReference type="KEGG" id="hcv:FTV88_2784"/>
<organism evidence="1 2">
    <name type="scientific">Heliorestis convoluta</name>
    <dbReference type="NCBI Taxonomy" id="356322"/>
    <lineage>
        <taxon>Bacteria</taxon>
        <taxon>Bacillati</taxon>
        <taxon>Bacillota</taxon>
        <taxon>Clostridia</taxon>
        <taxon>Eubacteriales</taxon>
        <taxon>Heliobacteriaceae</taxon>
        <taxon>Heliorestis</taxon>
    </lineage>
</organism>
<evidence type="ECO:0000313" key="2">
    <source>
        <dbReference type="Proteomes" id="UP000366051"/>
    </source>
</evidence>
<dbReference type="Proteomes" id="UP000366051">
    <property type="component" value="Chromosome"/>
</dbReference>
<dbReference type="AlphaFoldDB" id="A0A5Q2N4L8"/>
<keyword evidence="2" id="KW-1185">Reference proteome</keyword>
<name>A0A5Q2N4L8_9FIRM</name>
<gene>
    <name evidence="1" type="ORF">FTV88_2784</name>
</gene>
<accession>A0A5Q2N4L8</accession>
<evidence type="ECO:0000313" key="1">
    <source>
        <dbReference type="EMBL" id="QGG48873.1"/>
    </source>
</evidence>
<dbReference type="EMBL" id="CP045875">
    <property type="protein sequence ID" value="QGG48873.1"/>
    <property type="molecule type" value="Genomic_DNA"/>
</dbReference>
<proteinExistence type="predicted"/>
<sequence length="56" mass="6105">MLYNLKLSKKRNPLKAKGLGVLSDLLYLITIGDSVLLLYDQCPTTTGFAVTIGYGN</sequence>